<dbReference type="OrthoDB" id="10015940at2"/>
<accession>A0A4R5CH69</accession>
<sequence length="130" mass="13900">MPVLAAWPPAARIVGAVVDDVGTVVGETGTDLLVLLQGGQRVIRVRRIGGTDDRVTDIARIDVRVYAVDLSNAEVGSESVRQCLLSGPVATAHGVLDRAETEVGPQEVPSPDPENYRVVSATYRVSVRRR</sequence>
<protein>
    <recommendedName>
        <fullName evidence="3">DUF3168 domain-containing protein</fullName>
    </recommendedName>
</protein>
<reference evidence="1 2" key="1">
    <citation type="submission" date="2019-03" db="EMBL/GenBank/DDBJ databases">
        <title>Draft genome sequences of novel Actinobacteria.</title>
        <authorList>
            <person name="Sahin N."/>
            <person name="Ay H."/>
            <person name="Saygin H."/>
        </authorList>
    </citation>
    <scope>NUCLEOTIDE SEQUENCE [LARGE SCALE GENOMIC DNA]</scope>
    <source>
        <strain evidence="1 2">H3C3</strain>
    </source>
</reference>
<dbReference type="RefSeq" id="WP_131888805.1">
    <property type="nucleotide sequence ID" value="NZ_SMKU01000002.1"/>
</dbReference>
<organism evidence="1 2">
    <name type="scientific">Actinomadura rubrisoli</name>
    <dbReference type="NCBI Taxonomy" id="2530368"/>
    <lineage>
        <taxon>Bacteria</taxon>
        <taxon>Bacillati</taxon>
        <taxon>Actinomycetota</taxon>
        <taxon>Actinomycetes</taxon>
        <taxon>Streptosporangiales</taxon>
        <taxon>Thermomonosporaceae</taxon>
        <taxon>Actinomadura</taxon>
    </lineage>
</organism>
<name>A0A4R5CH69_9ACTN</name>
<comment type="caution">
    <text evidence="1">The sequence shown here is derived from an EMBL/GenBank/DDBJ whole genome shotgun (WGS) entry which is preliminary data.</text>
</comment>
<gene>
    <name evidence="1" type="ORF">E1298_01010</name>
</gene>
<keyword evidence="2" id="KW-1185">Reference proteome</keyword>
<dbReference type="Proteomes" id="UP000294513">
    <property type="component" value="Unassembled WGS sequence"/>
</dbReference>
<proteinExistence type="predicted"/>
<evidence type="ECO:0008006" key="3">
    <source>
        <dbReference type="Google" id="ProtNLM"/>
    </source>
</evidence>
<evidence type="ECO:0000313" key="1">
    <source>
        <dbReference type="EMBL" id="TDD97643.1"/>
    </source>
</evidence>
<dbReference type="EMBL" id="SMKU01000002">
    <property type="protein sequence ID" value="TDD97643.1"/>
    <property type="molecule type" value="Genomic_DNA"/>
</dbReference>
<dbReference type="AlphaFoldDB" id="A0A4R5CH69"/>
<evidence type="ECO:0000313" key="2">
    <source>
        <dbReference type="Proteomes" id="UP000294513"/>
    </source>
</evidence>